<dbReference type="GO" id="GO:0005829">
    <property type="term" value="C:cytosol"/>
    <property type="evidence" value="ECO:0007669"/>
    <property type="project" value="TreeGrafter"/>
</dbReference>
<feature type="domain" description="DNA mismatch repair proteins mutS family" evidence="5">
    <location>
        <begin position="339"/>
        <end position="518"/>
    </location>
</feature>
<dbReference type="SMART" id="SM00534">
    <property type="entry name" value="MUTSac"/>
    <property type="match status" value="1"/>
</dbReference>
<dbReference type="GO" id="GO:0140664">
    <property type="term" value="F:ATP-dependent DNA damage sensor activity"/>
    <property type="evidence" value="ECO:0007669"/>
    <property type="project" value="InterPro"/>
</dbReference>
<evidence type="ECO:0000313" key="6">
    <source>
        <dbReference type="EMBL" id="QDP95993.1"/>
    </source>
</evidence>
<dbReference type="InterPro" id="IPR000432">
    <property type="entry name" value="DNA_mismatch_repair_MutS_C"/>
</dbReference>
<dbReference type="GO" id="GO:0006298">
    <property type="term" value="P:mismatch repair"/>
    <property type="evidence" value="ECO:0007669"/>
    <property type="project" value="InterPro"/>
</dbReference>
<evidence type="ECO:0000256" key="1">
    <source>
        <dbReference type="ARBA" id="ARBA00022741"/>
    </source>
</evidence>
<dbReference type="KEGG" id="mik:FOE78_08860"/>
<feature type="region of interest" description="Disordered" evidence="4">
    <location>
        <begin position="517"/>
        <end position="542"/>
    </location>
</feature>
<protein>
    <submittedName>
        <fullName evidence="6">DNA mismatch repair protein MutS</fullName>
    </submittedName>
</protein>
<dbReference type="GO" id="GO:0030983">
    <property type="term" value="F:mismatched DNA binding"/>
    <property type="evidence" value="ECO:0007669"/>
    <property type="project" value="InterPro"/>
</dbReference>
<keyword evidence="1" id="KW-0547">Nucleotide-binding</keyword>
<dbReference type="SUPFAM" id="SSF52540">
    <property type="entry name" value="P-loop containing nucleoside triphosphate hydrolases"/>
    <property type="match status" value="1"/>
</dbReference>
<organism evidence="6 7">
    <name type="scientific">Microlunatus elymi</name>
    <dbReference type="NCBI Taxonomy" id="2596828"/>
    <lineage>
        <taxon>Bacteria</taxon>
        <taxon>Bacillati</taxon>
        <taxon>Actinomycetota</taxon>
        <taxon>Actinomycetes</taxon>
        <taxon>Propionibacteriales</taxon>
        <taxon>Propionibacteriaceae</taxon>
        <taxon>Microlunatus</taxon>
    </lineage>
</organism>
<dbReference type="AlphaFoldDB" id="A0A516PXV4"/>
<sequence length="542" mass="60438">MTDTLPIRPTSKETHRQPSLLFPAELTAIELADRPPDAFADLNLDQIVASLTAKREPYDLAPYLWTPLPTVAAVRYRQAVFDDLADDQLRHGLEEFAEAMRVMRRWQSAAEKTSYRRYGQGCRLEAIHRYLTALASLRELLQQVGPRSNALKSIMEYLDEYVASERFVELGKDNRRLQNELASLHYAVRIRGPKVTVTSERSDQDFSKVVTATFERFQQSDVDSHLIKLGPPSFTHVDEQILGCLAKLNADLFGRLAEHCRRHATFIDAVISRFDRELQVCLGYLAITDPLRAAGLRFALPEFTDPPALDVRSGFDLALGLNIDPGRLVCNDATLEGDERALVLSGPNQGGKTTFARMVGQVFYLAGLGFPVPASHARLHLMDRIFTHFERVEDRDRDTEGGKLEDDVIRIRDILQQSTGRSVLVINEMFSSTTIDDAQYLGGAVLAKIGRSDTITVYVTFVEELASAPGAVSMVSRTLPEDPAVRTFHVDRMPPQGTAHALALAAKHRLTRAEIVRRLSRPAQPEPSPRQESTAPSRGAEA</sequence>
<keyword evidence="2" id="KW-0067">ATP-binding</keyword>
<dbReference type="GO" id="GO:0005524">
    <property type="term" value="F:ATP binding"/>
    <property type="evidence" value="ECO:0007669"/>
    <property type="project" value="UniProtKB-KW"/>
</dbReference>
<dbReference type="PANTHER" id="PTHR11361">
    <property type="entry name" value="DNA MISMATCH REPAIR PROTEIN MUTS FAMILY MEMBER"/>
    <property type="match status" value="1"/>
</dbReference>
<dbReference type="Pfam" id="PF00488">
    <property type="entry name" value="MutS_V"/>
    <property type="match status" value="1"/>
</dbReference>
<gene>
    <name evidence="6" type="ORF">FOE78_08860</name>
</gene>
<name>A0A516PXV4_9ACTN</name>
<dbReference type="RefSeq" id="WP_143985959.1">
    <property type="nucleotide sequence ID" value="NZ_CP041692.1"/>
</dbReference>
<evidence type="ECO:0000256" key="3">
    <source>
        <dbReference type="ARBA" id="ARBA00023125"/>
    </source>
</evidence>
<keyword evidence="3" id="KW-0238">DNA-binding</keyword>
<dbReference type="PANTHER" id="PTHR11361:SF34">
    <property type="entry name" value="DNA MISMATCH REPAIR PROTEIN MSH1, MITOCHONDRIAL"/>
    <property type="match status" value="1"/>
</dbReference>
<evidence type="ECO:0000259" key="5">
    <source>
        <dbReference type="SMART" id="SM00534"/>
    </source>
</evidence>
<dbReference type="EMBL" id="CP041692">
    <property type="protein sequence ID" value="QDP95993.1"/>
    <property type="molecule type" value="Genomic_DNA"/>
</dbReference>
<dbReference type="InterPro" id="IPR045076">
    <property type="entry name" value="MutS"/>
</dbReference>
<accession>A0A516PXV4</accession>
<evidence type="ECO:0000313" key="7">
    <source>
        <dbReference type="Proteomes" id="UP000319263"/>
    </source>
</evidence>
<reference evidence="6 7" key="1">
    <citation type="submission" date="2019-07" db="EMBL/GenBank/DDBJ databases">
        <title>Microlunatus dokdonensis sp. nov. isolated from the rhizospheric soil of the wild plant Elymus tsukushiensis.</title>
        <authorList>
            <person name="Ghim S.-Y."/>
            <person name="Hwang Y.-J."/>
            <person name="Son J.-S."/>
            <person name="Shin J.-H."/>
        </authorList>
    </citation>
    <scope>NUCLEOTIDE SEQUENCE [LARGE SCALE GENOMIC DNA]</scope>
    <source>
        <strain evidence="6 7">KUDC0627</strain>
    </source>
</reference>
<evidence type="ECO:0000256" key="2">
    <source>
        <dbReference type="ARBA" id="ARBA00022840"/>
    </source>
</evidence>
<dbReference type="OrthoDB" id="9808166at2"/>
<dbReference type="InterPro" id="IPR027417">
    <property type="entry name" value="P-loop_NTPase"/>
</dbReference>
<proteinExistence type="predicted"/>
<keyword evidence="7" id="KW-1185">Reference proteome</keyword>
<dbReference type="Gene3D" id="3.40.50.300">
    <property type="entry name" value="P-loop containing nucleotide triphosphate hydrolases"/>
    <property type="match status" value="1"/>
</dbReference>
<dbReference type="Proteomes" id="UP000319263">
    <property type="component" value="Chromosome"/>
</dbReference>
<evidence type="ECO:0000256" key="4">
    <source>
        <dbReference type="SAM" id="MobiDB-lite"/>
    </source>
</evidence>